<evidence type="ECO:0000259" key="8">
    <source>
        <dbReference type="PROSITE" id="PS51032"/>
    </source>
</evidence>
<dbReference type="Gene3D" id="3.30.730.10">
    <property type="entry name" value="AP2/ERF domain"/>
    <property type="match status" value="1"/>
</dbReference>
<keyword evidence="3" id="KW-0805">Transcription regulation</keyword>
<dbReference type="GO" id="GO:0003700">
    <property type="term" value="F:DNA-binding transcription factor activity"/>
    <property type="evidence" value="ECO:0007669"/>
    <property type="project" value="InterPro"/>
</dbReference>
<proteinExistence type="predicted"/>
<feature type="region of interest" description="Disordered" evidence="7">
    <location>
        <begin position="1"/>
        <end position="23"/>
    </location>
</feature>
<reference evidence="9" key="1">
    <citation type="submission" date="2018-01" db="EMBL/GenBank/DDBJ databases">
        <authorList>
            <person name="Mao J.F."/>
        </authorList>
    </citation>
    <scope>NUCLEOTIDE SEQUENCE</scope>
    <source>
        <strain evidence="9">Huo1</strain>
        <tissue evidence="9">Leaf</tissue>
    </source>
</reference>
<keyword evidence="5" id="KW-0804">Transcription</keyword>
<sequence>MFGSSRSGGQGDEFQYRGVQRRSDNRYRAVIKGVEEKGKKNHLGTFDTAEEAAMAYDYAARSLHGSKAYTNFVYPDGRQRGSLTNIPAPEEPEYELSPQHPPPPPPDTTTIRATTGRARGRLRGSGRWSTRSGCRGMSCRRCRRSSGAPRRWGTEAVIWRLRLRGRGLEEQLKGVESSGAAIGVEAWACCVMVGGKGCEIGGEAKTVGYDEGAANESSCIRSEMEFMDIVRSEMRITKATKNL</sequence>
<gene>
    <name evidence="9" type="ORF">SASPL_105297</name>
</gene>
<dbReference type="GO" id="GO:0009873">
    <property type="term" value="P:ethylene-activated signaling pathway"/>
    <property type="evidence" value="ECO:0007669"/>
    <property type="project" value="UniProtKB-KW"/>
</dbReference>
<reference evidence="9" key="2">
    <citation type="submission" date="2020-08" db="EMBL/GenBank/DDBJ databases">
        <title>Plant Genome Project.</title>
        <authorList>
            <person name="Zhang R.-G."/>
        </authorList>
    </citation>
    <scope>NUCLEOTIDE SEQUENCE</scope>
    <source>
        <strain evidence="9">Huo1</strain>
        <tissue evidence="9">Leaf</tissue>
    </source>
</reference>
<evidence type="ECO:0000256" key="3">
    <source>
        <dbReference type="ARBA" id="ARBA00023015"/>
    </source>
</evidence>
<dbReference type="Proteomes" id="UP000298416">
    <property type="component" value="Unassembled WGS sequence"/>
</dbReference>
<evidence type="ECO:0000256" key="4">
    <source>
        <dbReference type="ARBA" id="ARBA00023125"/>
    </source>
</evidence>
<evidence type="ECO:0000313" key="9">
    <source>
        <dbReference type="EMBL" id="KAG6433682.1"/>
    </source>
</evidence>
<keyword evidence="10" id="KW-1185">Reference proteome</keyword>
<dbReference type="SUPFAM" id="SSF54171">
    <property type="entry name" value="DNA-binding domain"/>
    <property type="match status" value="1"/>
</dbReference>
<keyword evidence="2" id="KW-0936">Ethylene signaling pathway</keyword>
<dbReference type="GO" id="GO:0003677">
    <property type="term" value="F:DNA binding"/>
    <property type="evidence" value="ECO:0007669"/>
    <property type="project" value="UniProtKB-KW"/>
</dbReference>
<feature type="domain" description="AP2/ERF" evidence="8">
    <location>
        <begin position="15"/>
        <end position="73"/>
    </location>
</feature>
<keyword evidence="6" id="KW-0539">Nucleus</keyword>
<dbReference type="AlphaFoldDB" id="A0A8X9A8J8"/>
<comment type="caution">
    <text evidence="9">The sequence shown here is derived from an EMBL/GenBank/DDBJ whole genome shotgun (WGS) entry which is preliminary data.</text>
</comment>
<dbReference type="Pfam" id="PF00847">
    <property type="entry name" value="AP2"/>
    <property type="match status" value="1"/>
</dbReference>
<name>A0A8X9A8J8_SALSN</name>
<dbReference type="PROSITE" id="PS51032">
    <property type="entry name" value="AP2_ERF"/>
    <property type="match status" value="1"/>
</dbReference>
<comment type="subcellular location">
    <subcellularLocation>
        <location evidence="1">Nucleus</location>
    </subcellularLocation>
</comment>
<dbReference type="PANTHER" id="PTHR31677:SF245">
    <property type="entry name" value="ETHYLENE-RESPONSIVE TRANSCRIPTION FACTOR ESR1"/>
    <property type="match status" value="1"/>
</dbReference>
<keyword evidence="4" id="KW-0238">DNA-binding</keyword>
<evidence type="ECO:0000256" key="2">
    <source>
        <dbReference type="ARBA" id="ARBA00022745"/>
    </source>
</evidence>
<protein>
    <recommendedName>
        <fullName evidence="8">AP2/ERF domain-containing protein</fullName>
    </recommendedName>
</protein>
<feature type="compositionally biased region" description="Gly residues" evidence="7">
    <location>
        <begin position="1"/>
        <end position="11"/>
    </location>
</feature>
<dbReference type="InterPro" id="IPR016177">
    <property type="entry name" value="DNA-bd_dom_sf"/>
</dbReference>
<dbReference type="PANTHER" id="PTHR31677">
    <property type="entry name" value="AP2 DOMAIN CLASS TRANSCRIPTION FACTOR"/>
    <property type="match status" value="1"/>
</dbReference>
<evidence type="ECO:0000256" key="7">
    <source>
        <dbReference type="SAM" id="MobiDB-lite"/>
    </source>
</evidence>
<dbReference type="EMBL" id="PNBA02000002">
    <property type="protein sequence ID" value="KAG6433682.1"/>
    <property type="molecule type" value="Genomic_DNA"/>
</dbReference>
<feature type="region of interest" description="Disordered" evidence="7">
    <location>
        <begin position="80"/>
        <end position="111"/>
    </location>
</feature>
<organism evidence="9">
    <name type="scientific">Salvia splendens</name>
    <name type="common">Scarlet sage</name>
    <dbReference type="NCBI Taxonomy" id="180675"/>
    <lineage>
        <taxon>Eukaryota</taxon>
        <taxon>Viridiplantae</taxon>
        <taxon>Streptophyta</taxon>
        <taxon>Embryophyta</taxon>
        <taxon>Tracheophyta</taxon>
        <taxon>Spermatophyta</taxon>
        <taxon>Magnoliopsida</taxon>
        <taxon>eudicotyledons</taxon>
        <taxon>Gunneridae</taxon>
        <taxon>Pentapetalae</taxon>
        <taxon>asterids</taxon>
        <taxon>lamiids</taxon>
        <taxon>Lamiales</taxon>
        <taxon>Lamiaceae</taxon>
        <taxon>Nepetoideae</taxon>
        <taxon>Mentheae</taxon>
        <taxon>Salviinae</taxon>
        <taxon>Salvia</taxon>
        <taxon>Salvia subgen. Calosphace</taxon>
        <taxon>core Calosphace</taxon>
    </lineage>
</organism>
<accession>A0A8X9A8J8</accession>
<dbReference type="GO" id="GO:0005634">
    <property type="term" value="C:nucleus"/>
    <property type="evidence" value="ECO:0007669"/>
    <property type="project" value="UniProtKB-SubCell"/>
</dbReference>
<evidence type="ECO:0000313" key="10">
    <source>
        <dbReference type="Proteomes" id="UP000298416"/>
    </source>
</evidence>
<dbReference type="SMART" id="SM00380">
    <property type="entry name" value="AP2"/>
    <property type="match status" value="1"/>
</dbReference>
<evidence type="ECO:0000256" key="1">
    <source>
        <dbReference type="ARBA" id="ARBA00004123"/>
    </source>
</evidence>
<evidence type="ECO:0000256" key="6">
    <source>
        <dbReference type="ARBA" id="ARBA00023242"/>
    </source>
</evidence>
<evidence type="ECO:0000256" key="5">
    <source>
        <dbReference type="ARBA" id="ARBA00023163"/>
    </source>
</evidence>
<dbReference type="CDD" id="cd00018">
    <property type="entry name" value="AP2"/>
    <property type="match status" value="1"/>
</dbReference>
<dbReference type="InterPro" id="IPR001471">
    <property type="entry name" value="AP2/ERF_dom"/>
</dbReference>
<dbReference type="InterPro" id="IPR036955">
    <property type="entry name" value="AP2/ERF_dom_sf"/>
</dbReference>